<dbReference type="AlphaFoldDB" id="A0A9W7B859"/>
<evidence type="ECO:0000313" key="4">
    <source>
        <dbReference type="Proteomes" id="UP001165085"/>
    </source>
</evidence>
<dbReference type="Proteomes" id="UP001165085">
    <property type="component" value="Unassembled WGS sequence"/>
</dbReference>
<sequence>MYFRRALIGLALLASLVNLALAIYPEDHFEYSTKLTNENYEAFLKDNLAAGKSVFVRTIANYSDNVVFGDVSLADGGPRIGQPGMGGWPTLRIFTPETGVEGVAYQKQTDMAMCDELKQESYLQGVIEQTAGVEAEVRPKGGSSGSAPRGAQL</sequence>
<evidence type="ECO:0000256" key="1">
    <source>
        <dbReference type="SAM" id="MobiDB-lite"/>
    </source>
</evidence>
<dbReference type="OrthoDB" id="198796at2759"/>
<comment type="caution">
    <text evidence="3">The sequence shown here is derived from an EMBL/GenBank/DDBJ whole genome shotgun (WGS) entry which is preliminary data.</text>
</comment>
<accession>A0A9W7B859</accession>
<organism evidence="3 4">
    <name type="scientific">Triparma strigata</name>
    <dbReference type="NCBI Taxonomy" id="1606541"/>
    <lineage>
        <taxon>Eukaryota</taxon>
        <taxon>Sar</taxon>
        <taxon>Stramenopiles</taxon>
        <taxon>Ochrophyta</taxon>
        <taxon>Bolidophyceae</taxon>
        <taxon>Parmales</taxon>
        <taxon>Triparmaceae</taxon>
        <taxon>Triparma</taxon>
    </lineage>
</organism>
<keyword evidence="4" id="KW-1185">Reference proteome</keyword>
<name>A0A9W7B859_9STRA</name>
<keyword evidence="2" id="KW-0732">Signal</keyword>
<evidence type="ECO:0000313" key="3">
    <source>
        <dbReference type="EMBL" id="GMH82882.1"/>
    </source>
</evidence>
<feature type="signal peptide" evidence="2">
    <location>
        <begin position="1"/>
        <end position="22"/>
    </location>
</feature>
<feature type="chain" id="PRO_5040854021" evidence="2">
    <location>
        <begin position="23"/>
        <end position="153"/>
    </location>
</feature>
<gene>
    <name evidence="3" type="ORF">TrST_g8982</name>
</gene>
<reference evidence="4" key="1">
    <citation type="journal article" date="2023" name="Commun. Biol.">
        <title>Genome analysis of Parmales, the sister group of diatoms, reveals the evolutionary specialization of diatoms from phago-mixotrophs to photoautotrophs.</title>
        <authorList>
            <person name="Ban H."/>
            <person name="Sato S."/>
            <person name="Yoshikawa S."/>
            <person name="Yamada K."/>
            <person name="Nakamura Y."/>
            <person name="Ichinomiya M."/>
            <person name="Sato N."/>
            <person name="Blanc-Mathieu R."/>
            <person name="Endo H."/>
            <person name="Kuwata A."/>
            <person name="Ogata H."/>
        </authorList>
    </citation>
    <scope>NUCLEOTIDE SEQUENCE [LARGE SCALE GENOMIC DNA]</scope>
    <source>
        <strain evidence="4">NIES 3701</strain>
    </source>
</reference>
<feature type="region of interest" description="Disordered" evidence="1">
    <location>
        <begin position="134"/>
        <end position="153"/>
    </location>
</feature>
<evidence type="ECO:0000256" key="2">
    <source>
        <dbReference type="SAM" id="SignalP"/>
    </source>
</evidence>
<proteinExistence type="predicted"/>
<dbReference type="EMBL" id="BRXY01000275">
    <property type="protein sequence ID" value="GMH82882.1"/>
    <property type="molecule type" value="Genomic_DNA"/>
</dbReference>
<protein>
    <submittedName>
        <fullName evidence="3">Uncharacterized protein</fullName>
    </submittedName>
</protein>